<feature type="domain" description="OmpA-like" evidence="2">
    <location>
        <begin position="98"/>
        <end position="214"/>
    </location>
</feature>
<gene>
    <name evidence="3" type="ORF">KQ249_17930</name>
</gene>
<proteinExistence type="predicted"/>
<accession>A0ABX8ILY1</accession>
<dbReference type="SUPFAM" id="SSF103088">
    <property type="entry name" value="OmpA-like"/>
    <property type="match status" value="1"/>
</dbReference>
<dbReference type="InterPro" id="IPR006665">
    <property type="entry name" value="OmpA-like"/>
</dbReference>
<reference evidence="3 4" key="1">
    <citation type="submission" date="2021-06" db="EMBL/GenBank/DDBJ databases">
        <title>Microbial metabolic specificity influences pelagic lipid remineralization.</title>
        <authorList>
            <person name="Behrendt L."/>
            <person name="Hunter J.E."/>
            <person name="Alcolombri U."/>
            <person name="Smriga S."/>
            <person name="Mincer T."/>
            <person name="Lowenstein D.P."/>
            <person name="Peaudecerf F.J."/>
            <person name="Fernandez V.I."/>
            <person name="Fredricks H."/>
            <person name="Almblad H."/>
            <person name="Harrison J.J."/>
            <person name="Stocker R."/>
            <person name="Van Mooy B.A.S."/>
        </authorList>
    </citation>
    <scope>NUCLEOTIDE SEQUENCE [LARGE SCALE GENOMIC DNA]</scope>
    <source>
        <strain evidence="3 4">HP15-B</strain>
    </source>
</reference>
<protein>
    <submittedName>
        <fullName evidence="3">OmpA family protein</fullName>
    </submittedName>
</protein>
<dbReference type="PROSITE" id="PS51123">
    <property type="entry name" value="OMPA_2"/>
    <property type="match status" value="1"/>
</dbReference>
<dbReference type="GeneID" id="78561345"/>
<dbReference type="EMBL" id="CP076686">
    <property type="protein sequence ID" value="QWV12527.1"/>
    <property type="molecule type" value="Genomic_DNA"/>
</dbReference>
<evidence type="ECO:0000256" key="1">
    <source>
        <dbReference type="PROSITE-ProRule" id="PRU00473"/>
    </source>
</evidence>
<dbReference type="RefSeq" id="WP_049784489.1">
    <property type="nucleotide sequence ID" value="NZ_CP076686.1"/>
</dbReference>
<dbReference type="Gene3D" id="3.30.1330.60">
    <property type="entry name" value="OmpA-like domain"/>
    <property type="match status" value="1"/>
</dbReference>
<sequence length="214" mass="23443">MRSALTAIGFILVAIVFYILWTNLSARIIAIESDTGSYIYSESDSADMIDRSVQGPDMGALNARLANLEALQKQNVDAIKSLSERLDRFEAAICRGDDCGRRMLIRETVLFALNDSTLSEQAKDRINRLMEGVKEGALISLRGQADALGDEIYNYLLSLRRAAAVKQYLDTLLAESGQTGDLLITIDGTGEALSGGSDESENPARRMVEILIFE</sequence>
<evidence type="ECO:0000259" key="2">
    <source>
        <dbReference type="PROSITE" id="PS51123"/>
    </source>
</evidence>
<organism evidence="3 4">
    <name type="scientific">Marinobacter adhaerens</name>
    <dbReference type="NCBI Taxonomy" id="1033846"/>
    <lineage>
        <taxon>Bacteria</taxon>
        <taxon>Pseudomonadati</taxon>
        <taxon>Pseudomonadota</taxon>
        <taxon>Gammaproteobacteria</taxon>
        <taxon>Pseudomonadales</taxon>
        <taxon>Marinobacteraceae</taxon>
        <taxon>Marinobacter</taxon>
    </lineage>
</organism>
<keyword evidence="1" id="KW-0472">Membrane</keyword>
<evidence type="ECO:0000313" key="4">
    <source>
        <dbReference type="Proteomes" id="UP000683442"/>
    </source>
</evidence>
<dbReference type="Proteomes" id="UP000683442">
    <property type="component" value="Chromosome"/>
</dbReference>
<evidence type="ECO:0000313" key="3">
    <source>
        <dbReference type="EMBL" id="QWV12527.1"/>
    </source>
</evidence>
<dbReference type="Pfam" id="PF00691">
    <property type="entry name" value="OmpA"/>
    <property type="match status" value="1"/>
</dbReference>
<keyword evidence="4" id="KW-1185">Reference proteome</keyword>
<name>A0ABX8ILY1_9GAMM</name>
<dbReference type="InterPro" id="IPR036737">
    <property type="entry name" value="OmpA-like_sf"/>
</dbReference>